<dbReference type="SUPFAM" id="SSF48452">
    <property type="entry name" value="TPR-like"/>
    <property type="match status" value="1"/>
</dbReference>
<evidence type="ECO:0000313" key="4">
    <source>
        <dbReference type="Proteomes" id="UP000234956"/>
    </source>
</evidence>
<keyword evidence="2" id="KW-1133">Transmembrane helix</keyword>
<evidence type="ECO:0000313" key="3">
    <source>
        <dbReference type="EMBL" id="PKU51230.1"/>
    </source>
</evidence>
<dbReference type="Gene3D" id="1.25.40.10">
    <property type="entry name" value="Tetratricopeptide repeat domain"/>
    <property type="match status" value="1"/>
</dbReference>
<feature type="repeat" description="TPR" evidence="1">
    <location>
        <begin position="82"/>
        <end position="115"/>
    </location>
</feature>
<dbReference type="PROSITE" id="PS50005">
    <property type="entry name" value="TPR"/>
    <property type="match status" value="2"/>
</dbReference>
<name>A0A2I0UYV3_9BACI</name>
<gene>
    <name evidence="3" type="ORF">CRI88_10895</name>
</gene>
<dbReference type="EMBL" id="PDFK01000003">
    <property type="protein sequence ID" value="PKU51230.1"/>
    <property type="molecule type" value="Genomic_DNA"/>
</dbReference>
<dbReference type="PROSITE" id="PS50293">
    <property type="entry name" value="TPR_REGION"/>
    <property type="match status" value="1"/>
</dbReference>
<dbReference type="Pfam" id="PF13432">
    <property type="entry name" value="TPR_16"/>
    <property type="match status" value="1"/>
</dbReference>
<organism evidence="3 4">
    <name type="scientific">Lysinibacillus fusiformis</name>
    <dbReference type="NCBI Taxonomy" id="28031"/>
    <lineage>
        <taxon>Bacteria</taxon>
        <taxon>Bacillati</taxon>
        <taxon>Bacillota</taxon>
        <taxon>Bacilli</taxon>
        <taxon>Bacillales</taxon>
        <taxon>Bacillaceae</taxon>
        <taxon>Lysinibacillus</taxon>
    </lineage>
</organism>
<feature type="repeat" description="TPR" evidence="1">
    <location>
        <begin position="48"/>
        <end position="81"/>
    </location>
</feature>
<feature type="transmembrane region" description="Helical" evidence="2">
    <location>
        <begin position="248"/>
        <end position="268"/>
    </location>
</feature>
<keyword evidence="2" id="KW-0472">Membrane</keyword>
<dbReference type="InterPro" id="IPR011990">
    <property type="entry name" value="TPR-like_helical_dom_sf"/>
</dbReference>
<dbReference type="RefSeq" id="WP_101966612.1">
    <property type="nucleotide sequence ID" value="NZ_PDFK01000003.1"/>
</dbReference>
<sequence length="306" mass="35806">MVNYEDTEVNENYEESSFEVIEYYFKIEKYAQTIELVQEKLDEHIENSRLWYILGLSHLAMKEYDQSEEQLKEALRLGYSEESVYFGLGHVYLETKRWKKAEEAFLESLRFNPNNEGVLADYAILMKIMGHRIKARRLINKARELAPEDGYVVRKHFIIEGVTSPKKQQVLALEQYMNSNDSELNKLVILGNHAFLHIKEKEAQEYFRQAFLLNPENKSTLSFLEFFELGGFELGHPLLAPNRLIERVGGLAVAWLIGIVIYFSLIVLEFNSAAILFIQCFFVFVLYTWISLPLVKLIKIWRNKNG</sequence>
<accession>A0A2I0UYV3</accession>
<reference evidence="3 4" key="1">
    <citation type="submission" date="2017-10" db="EMBL/GenBank/DDBJ databases">
        <title>Draft genome of Lysinibacillus fusiformis strain Juneja, a laboratory-derived pathogen of Drosophila melanogaster.</title>
        <authorList>
            <person name="Smith B.R."/>
            <person name="Unckless R.L."/>
        </authorList>
    </citation>
    <scope>NUCLEOTIDE SEQUENCE [LARGE SCALE GENOMIC DNA]</scope>
    <source>
        <strain evidence="3 4">Juneja</strain>
    </source>
</reference>
<dbReference type="SMART" id="SM00028">
    <property type="entry name" value="TPR"/>
    <property type="match status" value="3"/>
</dbReference>
<comment type="caution">
    <text evidence="3">The sequence shown here is derived from an EMBL/GenBank/DDBJ whole genome shotgun (WGS) entry which is preliminary data.</text>
</comment>
<protein>
    <submittedName>
        <fullName evidence="3">Uncharacterized protein</fullName>
    </submittedName>
</protein>
<keyword evidence="2" id="KW-0812">Transmembrane</keyword>
<feature type="transmembrane region" description="Helical" evidence="2">
    <location>
        <begin position="274"/>
        <end position="295"/>
    </location>
</feature>
<dbReference type="PANTHER" id="PTHR12558">
    <property type="entry name" value="CELL DIVISION CYCLE 16,23,27"/>
    <property type="match status" value="1"/>
</dbReference>
<evidence type="ECO:0000256" key="2">
    <source>
        <dbReference type="SAM" id="Phobius"/>
    </source>
</evidence>
<proteinExistence type="predicted"/>
<dbReference type="InterPro" id="IPR019734">
    <property type="entry name" value="TPR_rpt"/>
</dbReference>
<dbReference type="AlphaFoldDB" id="A0A2I0UYV3"/>
<dbReference type="Proteomes" id="UP000234956">
    <property type="component" value="Unassembled WGS sequence"/>
</dbReference>
<keyword evidence="1" id="KW-0802">TPR repeat</keyword>
<dbReference type="PANTHER" id="PTHR12558:SF13">
    <property type="entry name" value="CELL DIVISION CYCLE PROTEIN 27 HOMOLOG"/>
    <property type="match status" value="1"/>
</dbReference>
<evidence type="ECO:0000256" key="1">
    <source>
        <dbReference type="PROSITE-ProRule" id="PRU00339"/>
    </source>
</evidence>